<reference evidence="3" key="1">
    <citation type="journal article" date="2015" name="Nat. Genet.">
        <title>The genome and transcriptome of the zoonotic hookworm Ancylostoma ceylanicum identify infection-specific gene families.</title>
        <authorList>
            <person name="Schwarz E.M."/>
            <person name="Hu Y."/>
            <person name="Antoshechkin I."/>
            <person name="Miller M.M."/>
            <person name="Sternberg P.W."/>
            <person name="Aroian R.V."/>
        </authorList>
    </citation>
    <scope>NUCLEOTIDE SEQUENCE</scope>
    <source>
        <strain evidence="3">HY135</strain>
    </source>
</reference>
<gene>
    <name evidence="2" type="primary">Acey_s0559.g3438</name>
    <name evidence="2" type="ORF">Y032_0559g3438</name>
</gene>
<proteinExistence type="predicted"/>
<keyword evidence="3" id="KW-1185">Reference proteome</keyword>
<evidence type="ECO:0000313" key="3">
    <source>
        <dbReference type="Proteomes" id="UP000024635"/>
    </source>
</evidence>
<evidence type="ECO:0000256" key="1">
    <source>
        <dbReference type="SAM" id="MobiDB-lite"/>
    </source>
</evidence>
<evidence type="ECO:0000313" key="2">
    <source>
        <dbReference type="EMBL" id="EYC41680.1"/>
    </source>
</evidence>
<sequence length="142" mass="15496">MNTTMNRTSVERKKGNGEQMSKENENCSIISSIGNILIGAETAGMVKAQPLNPMLPTSEDRTMHSGITHEEVVSKRPFMIPTLPEETTCAHPDRGLKENKCNNAENETLATVPKICSCMPVLASFNRRSSCDTLSNALAKSK</sequence>
<dbReference type="AlphaFoldDB" id="A0A016WPU2"/>
<accession>A0A016WPU2</accession>
<protein>
    <submittedName>
        <fullName evidence="2">Uncharacterized protein</fullName>
    </submittedName>
</protein>
<organism evidence="2 3">
    <name type="scientific">Ancylostoma ceylanicum</name>
    <dbReference type="NCBI Taxonomy" id="53326"/>
    <lineage>
        <taxon>Eukaryota</taxon>
        <taxon>Metazoa</taxon>
        <taxon>Ecdysozoa</taxon>
        <taxon>Nematoda</taxon>
        <taxon>Chromadorea</taxon>
        <taxon>Rhabditida</taxon>
        <taxon>Rhabditina</taxon>
        <taxon>Rhabditomorpha</taxon>
        <taxon>Strongyloidea</taxon>
        <taxon>Ancylostomatidae</taxon>
        <taxon>Ancylostomatinae</taxon>
        <taxon>Ancylostoma</taxon>
    </lineage>
</organism>
<dbReference type="EMBL" id="JARK01000159">
    <property type="protein sequence ID" value="EYC41680.1"/>
    <property type="molecule type" value="Genomic_DNA"/>
</dbReference>
<dbReference type="Proteomes" id="UP000024635">
    <property type="component" value="Unassembled WGS sequence"/>
</dbReference>
<feature type="region of interest" description="Disordered" evidence="1">
    <location>
        <begin position="1"/>
        <end position="23"/>
    </location>
</feature>
<feature type="compositionally biased region" description="Basic and acidic residues" evidence="1">
    <location>
        <begin position="9"/>
        <end position="23"/>
    </location>
</feature>
<comment type="caution">
    <text evidence="2">The sequence shown here is derived from an EMBL/GenBank/DDBJ whole genome shotgun (WGS) entry which is preliminary data.</text>
</comment>
<name>A0A016WPU2_9BILA</name>